<evidence type="ECO:0000313" key="1">
    <source>
        <dbReference type="EMBL" id="KAK1130488.1"/>
    </source>
</evidence>
<dbReference type="AlphaFoldDB" id="A0AA40G3L3"/>
<proteinExistence type="predicted"/>
<keyword evidence="2" id="KW-1185">Reference proteome</keyword>
<sequence length="64" mass="7230">MIRGKFRRVVKTPVPVGLPHDAAAQTLGLPVSVEPRGYPVQMLHRRLLFGRCQVVAEQKIREPE</sequence>
<dbReference type="Proteomes" id="UP001177670">
    <property type="component" value="Unassembled WGS sequence"/>
</dbReference>
<gene>
    <name evidence="1" type="ORF">K0M31_018620</name>
</gene>
<protein>
    <submittedName>
        <fullName evidence="1">Uncharacterized protein</fullName>
    </submittedName>
</protein>
<comment type="caution">
    <text evidence="1">The sequence shown here is derived from an EMBL/GenBank/DDBJ whole genome shotgun (WGS) entry which is preliminary data.</text>
</comment>
<name>A0AA40G3L3_9HYME</name>
<organism evidence="1 2">
    <name type="scientific">Melipona bicolor</name>
    <dbReference type="NCBI Taxonomy" id="60889"/>
    <lineage>
        <taxon>Eukaryota</taxon>
        <taxon>Metazoa</taxon>
        <taxon>Ecdysozoa</taxon>
        <taxon>Arthropoda</taxon>
        <taxon>Hexapoda</taxon>
        <taxon>Insecta</taxon>
        <taxon>Pterygota</taxon>
        <taxon>Neoptera</taxon>
        <taxon>Endopterygota</taxon>
        <taxon>Hymenoptera</taxon>
        <taxon>Apocrita</taxon>
        <taxon>Aculeata</taxon>
        <taxon>Apoidea</taxon>
        <taxon>Anthophila</taxon>
        <taxon>Apidae</taxon>
        <taxon>Melipona</taxon>
    </lineage>
</organism>
<reference evidence="1" key="1">
    <citation type="submission" date="2021-10" db="EMBL/GenBank/DDBJ databases">
        <title>Melipona bicolor Genome sequencing and assembly.</title>
        <authorList>
            <person name="Araujo N.S."/>
            <person name="Arias M.C."/>
        </authorList>
    </citation>
    <scope>NUCLEOTIDE SEQUENCE</scope>
    <source>
        <strain evidence="1">USP_2M_L1-L4_2017</strain>
        <tissue evidence="1">Whole body</tissue>
    </source>
</reference>
<dbReference type="EMBL" id="JAHYIQ010000007">
    <property type="protein sequence ID" value="KAK1130488.1"/>
    <property type="molecule type" value="Genomic_DNA"/>
</dbReference>
<evidence type="ECO:0000313" key="2">
    <source>
        <dbReference type="Proteomes" id="UP001177670"/>
    </source>
</evidence>
<accession>A0AA40G3L3</accession>
<feature type="non-terminal residue" evidence="1">
    <location>
        <position position="64"/>
    </location>
</feature>